<evidence type="ECO:0000256" key="2">
    <source>
        <dbReference type="ARBA" id="ARBA00022692"/>
    </source>
</evidence>
<sequence length="210" mass="23578">MSENVGEGRPSAFKFPKMEPGQQQFPAQHTTTTAAPSQADHDNKIRLNSAYIHTMEGRLKLAHLAVSIIVFICIMASNFPRAPHSNWISFVSMCAFWTSAVLLFFWCINLVGVLTLVPWLTLELVYVAIWTFFWFVAGCVAVDYAVYGLGDAFSVAAFFSYVAMCIYGFNAFIFYKKWHASGNQFNLRLGSSNTTTTTTTTSTVIREQKY</sequence>
<keyword evidence="2 5" id="KW-0812">Transmembrane</keyword>
<evidence type="ECO:0000256" key="3">
    <source>
        <dbReference type="ARBA" id="ARBA00022989"/>
    </source>
</evidence>
<name>A0AAE1EY97_PETCI</name>
<dbReference type="PANTHER" id="PTHR22776:SF49">
    <property type="entry name" value="MARVEL DOMAIN-CONTAINING PROTEIN"/>
    <property type="match status" value="1"/>
</dbReference>
<evidence type="ECO:0000256" key="7">
    <source>
        <dbReference type="SAM" id="Phobius"/>
    </source>
</evidence>
<dbReference type="GO" id="GO:0016020">
    <property type="term" value="C:membrane"/>
    <property type="evidence" value="ECO:0007669"/>
    <property type="project" value="UniProtKB-SubCell"/>
</dbReference>
<keyword evidence="10" id="KW-1185">Reference proteome</keyword>
<evidence type="ECO:0000256" key="1">
    <source>
        <dbReference type="ARBA" id="ARBA00004141"/>
    </source>
</evidence>
<organism evidence="9 10">
    <name type="scientific">Petrolisthes cinctipes</name>
    <name type="common">Flat porcelain crab</name>
    <dbReference type="NCBI Taxonomy" id="88211"/>
    <lineage>
        <taxon>Eukaryota</taxon>
        <taxon>Metazoa</taxon>
        <taxon>Ecdysozoa</taxon>
        <taxon>Arthropoda</taxon>
        <taxon>Crustacea</taxon>
        <taxon>Multicrustacea</taxon>
        <taxon>Malacostraca</taxon>
        <taxon>Eumalacostraca</taxon>
        <taxon>Eucarida</taxon>
        <taxon>Decapoda</taxon>
        <taxon>Pleocyemata</taxon>
        <taxon>Anomura</taxon>
        <taxon>Galatheoidea</taxon>
        <taxon>Porcellanidae</taxon>
        <taxon>Petrolisthes</taxon>
    </lineage>
</organism>
<comment type="caution">
    <text evidence="9">The sequence shown here is derived from an EMBL/GenBank/DDBJ whole genome shotgun (WGS) entry which is preliminary data.</text>
</comment>
<feature type="region of interest" description="Disordered" evidence="6">
    <location>
        <begin position="1"/>
        <end position="38"/>
    </location>
</feature>
<keyword evidence="3 7" id="KW-1133">Transmembrane helix</keyword>
<evidence type="ECO:0000313" key="10">
    <source>
        <dbReference type="Proteomes" id="UP001286313"/>
    </source>
</evidence>
<protein>
    <recommendedName>
        <fullName evidence="8">MARVEL domain-containing protein</fullName>
    </recommendedName>
</protein>
<dbReference type="InterPro" id="IPR050578">
    <property type="entry name" value="MARVEL-CKLF_proteins"/>
</dbReference>
<feature type="transmembrane region" description="Helical" evidence="7">
    <location>
        <begin position="153"/>
        <end position="175"/>
    </location>
</feature>
<comment type="subcellular location">
    <subcellularLocation>
        <location evidence="1">Membrane</location>
        <topology evidence="1">Multi-pass membrane protein</topology>
    </subcellularLocation>
</comment>
<evidence type="ECO:0000259" key="8">
    <source>
        <dbReference type="PROSITE" id="PS51225"/>
    </source>
</evidence>
<gene>
    <name evidence="9" type="ORF">Pcinc_030704</name>
</gene>
<reference evidence="9" key="1">
    <citation type="submission" date="2023-10" db="EMBL/GenBank/DDBJ databases">
        <title>Genome assemblies of two species of porcelain crab, Petrolisthes cinctipes and Petrolisthes manimaculis (Anomura: Porcellanidae).</title>
        <authorList>
            <person name="Angst P."/>
        </authorList>
    </citation>
    <scope>NUCLEOTIDE SEQUENCE</scope>
    <source>
        <strain evidence="9">PB745_01</strain>
        <tissue evidence="9">Gill</tissue>
    </source>
</reference>
<dbReference type="PANTHER" id="PTHR22776">
    <property type="entry name" value="MARVEL-CONTAINING POTENTIAL LIPID RAFT-ASSOCIATED PROTEIN"/>
    <property type="match status" value="1"/>
</dbReference>
<dbReference type="InterPro" id="IPR008253">
    <property type="entry name" value="Marvel"/>
</dbReference>
<feature type="transmembrane region" description="Helical" evidence="7">
    <location>
        <begin position="61"/>
        <end position="81"/>
    </location>
</feature>
<feature type="domain" description="MARVEL" evidence="8">
    <location>
        <begin position="51"/>
        <end position="179"/>
    </location>
</feature>
<evidence type="ECO:0000256" key="4">
    <source>
        <dbReference type="ARBA" id="ARBA00023136"/>
    </source>
</evidence>
<proteinExistence type="predicted"/>
<evidence type="ECO:0000256" key="6">
    <source>
        <dbReference type="SAM" id="MobiDB-lite"/>
    </source>
</evidence>
<evidence type="ECO:0000256" key="5">
    <source>
        <dbReference type="PROSITE-ProRule" id="PRU00581"/>
    </source>
</evidence>
<evidence type="ECO:0000313" key="9">
    <source>
        <dbReference type="EMBL" id="KAK3863554.1"/>
    </source>
</evidence>
<feature type="compositionally biased region" description="Polar residues" evidence="6">
    <location>
        <begin position="21"/>
        <end position="36"/>
    </location>
</feature>
<dbReference type="AlphaFoldDB" id="A0AAE1EY97"/>
<keyword evidence="4 5" id="KW-0472">Membrane</keyword>
<dbReference type="EMBL" id="JAWQEG010003992">
    <property type="protein sequence ID" value="KAK3863554.1"/>
    <property type="molecule type" value="Genomic_DNA"/>
</dbReference>
<feature type="transmembrane region" description="Helical" evidence="7">
    <location>
        <begin position="124"/>
        <end position="147"/>
    </location>
</feature>
<dbReference type="PROSITE" id="PS51225">
    <property type="entry name" value="MARVEL"/>
    <property type="match status" value="1"/>
</dbReference>
<accession>A0AAE1EY97</accession>
<dbReference type="Proteomes" id="UP001286313">
    <property type="component" value="Unassembled WGS sequence"/>
</dbReference>
<feature type="transmembrane region" description="Helical" evidence="7">
    <location>
        <begin position="87"/>
        <end position="117"/>
    </location>
</feature>